<dbReference type="GO" id="GO:0004386">
    <property type="term" value="F:helicase activity"/>
    <property type="evidence" value="ECO:0007669"/>
    <property type="project" value="UniProtKB-KW"/>
</dbReference>
<dbReference type="Pfam" id="PF13959">
    <property type="entry name" value="CTE_SPB4"/>
    <property type="match status" value="1"/>
</dbReference>
<keyword evidence="2" id="KW-0547">Nucleotide-binding</keyword>
<proteinExistence type="predicted"/>
<reference evidence="4 5" key="1">
    <citation type="submission" date="2024-01" db="EMBL/GenBank/DDBJ databases">
        <title>A telomere-to-telomere, gap-free genome of sweet tea (Lithocarpus litseifolius).</title>
        <authorList>
            <person name="Zhou J."/>
        </authorList>
    </citation>
    <scope>NUCLEOTIDE SEQUENCE [LARGE SCALE GENOMIC DNA]</scope>
    <source>
        <strain evidence="4">Zhou-2022a</strain>
        <tissue evidence="4">Leaf</tissue>
    </source>
</reference>
<dbReference type="InterPro" id="IPR027417">
    <property type="entry name" value="P-loop_NTPase"/>
</dbReference>
<keyword evidence="1" id="KW-0378">Hydrolase</keyword>
<keyword evidence="2" id="KW-0347">Helicase</keyword>
<dbReference type="Gene3D" id="3.40.50.300">
    <property type="entry name" value="P-loop containing nucleotide triphosphate hydrolases"/>
    <property type="match status" value="1"/>
</dbReference>
<dbReference type="AlphaFoldDB" id="A0AAW2CXB8"/>
<evidence type="ECO:0000313" key="4">
    <source>
        <dbReference type="EMBL" id="KAL0001041.1"/>
    </source>
</evidence>
<evidence type="ECO:0000256" key="1">
    <source>
        <dbReference type="ARBA" id="ARBA00022801"/>
    </source>
</evidence>
<keyword evidence="5" id="KW-1185">Reference proteome</keyword>
<gene>
    <name evidence="4" type="ORF">SO802_014822</name>
</gene>
<dbReference type="EMBL" id="JAZDWU010000005">
    <property type="protein sequence ID" value="KAL0001041.1"/>
    <property type="molecule type" value="Genomic_DNA"/>
</dbReference>
<feature type="domain" description="ATP-dependent rRNA helicase SPB4-like C-terminal extension" evidence="3">
    <location>
        <begin position="80"/>
        <end position="133"/>
    </location>
</feature>
<comment type="caution">
    <text evidence="4">The sequence shown here is derived from an EMBL/GenBank/DDBJ whole genome shotgun (WGS) entry which is preliminary data.</text>
</comment>
<sequence length="156" mass="17795">MYFAITLDRNTASSDLVVQYDPSEDPKEYVHRVGRTTRGEGAIGNALLFLISEELQFLRYLKAEKVTVKEYEFDQKKLANVQSQLEKLVGNNYYLNQSAKDAYRSYILAYNSHSMKDIFAVHRLDLQGPSIILSNFGKTHNNTVSNGFLKGMLMKS</sequence>
<organism evidence="4 5">
    <name type="scientific">Lithocarpus litseifolius</name>
    <dbReference type="NCBI Taxonomy" id="425828"/>
    <lineage>
        <taxon>Eukaryota</taxon>
        <taxon>Viridiplantae</taxon>
        <taxon>Streptophyta</taxon>
        <taxon>Embryophyta</taxon>
        <taxon>Tracheophyta</taxon>
        <taxon>Spermatophyta</taxon>
        <taxon>Magnoliopsida</taxon>
        <taxon>eudicotyledons</taxon>
        <taxon>Gunneridae</taxon>
        <taxon>Pentapetalae</taxon>
        <taxon>rosids</taxon>
        <taxon>fabids</taxon>
        <taxon>Fagales</taxon>
        <taxon>Fagaceae</taxon>
        <taxon>Lithocarpus</taxon>
    </lineage>
</organism>
<dbReference type="SUPFAM" id="SSF52540">
    <property type="entry name" value="P-loop containing nucleoside triphosphate hydrolases"/>
    <property type="match status" value="1"/>
</dbReference>
<dbReference type="Proteomes" id="UP001459277">
    <property type="component" value="Unassembled WGS sequence"/>
</dbReference>
<name>A0AAW2CXB8_9ROSI</name>
<keyword evidence="2" id="KW-0067">ATP-binding</keyword>
<dbReference type="GO" id="GO:0016787">
    <property type="term" value="F:hydrolase activity"/>
    <property type="evidence" value="ECO:0007669"/>
    <property type="project" value="UniProtKB-KW"/>
</dbReference>
<dbReference type="SMART" id="SM01178">
    <property type="entry name" value="DUF4217"/>
    <property type="match status" value="1"/>
</dbReference>
<evidence type="ECO:0000256" key="2">
    <source>
        <dbReference type="ARBA" id="ARBA00022806"/>
    </source>
</evidence>
<protein>
    <recommendedName>
        <fullName evidence="3">ATP-dependent rRNA helicase SPB4-like C-terminal extension domain-containing protein</fullName>
    </recommendedName>
</protein>
<evidence type="ECO:0000259" key="3">
    <source>
        <dbReference type="SMART" id="SM01178"/>
    </source>
</evidence>
<evidence type="ECO:0000313" key="5">
    <source>
        <dbReference type="Proteomes" id="UP001459277"/>
    </source>
</evidence>
<accession>A0AAW2CXB8</accession>
<dbReference type="InterPro" id="IPR025313">
    <property type="entry name" value="SPB4-like_CTE"/>
</dbReference>